<dbReference type="Pfam" id="PF03029">
    <property type="entry name" value="ATP_bind_1"/>
    <property type="match status" value="1"/>
</dbReference>
<keyword evidence="4 5" id="KW-0342">GTP-binding</keyword>
<dbReference type="InterPro" id="IPR004130">
    <property type="entry name" value="Gpn"/>
</dbReference>
<dbReference type="KEGG" id="mis:MICPUN_107849"/>
<comment type="function">
    <text evidence="5">Small GTPase required for proper localization of RNA polymerase II and III (RNAPII and RNAPIII). May act at an RNAP assembly step prior to nuclear import.</text>
</comment>
<dbReference type="GO" id="GO:0003924">
    <property type="term" value="F:GTPase activity"/>
    <property type="evidence" value="ECO:0007669"/>
    <property type="project" value="TreeGrafter"/>
</dbReference>
<sequence length="331" mass="36681">MGFGQLVIGPPGSGKTTYCNGIQHFFQLTGRPCAVINLDPANHDPPYECAVSVEELITLEEAQREFNLGPNGAMVYCIEYVSKNLDWLKERVTPLVAEGKYVLFDLPGQVELFNMHDALREVVAAITGPEWNLRLCTVHLIDSHLCADPAKYIAALMLSLSSMLHLETPHVNVLSKVDLMDKYGELDFNLEYYADVMNLEYLADRILDGNQDAIGTAPSPGQTMMRKKYGKLTKGLCELVEDFGLVNFTTLSIEDKASVERVVQLTDKSIGYFNAGGFSAAAGPGMENAVGGTDYDERALVSNMTVGSNYERHHEVQERFFTDRDERVVPP</sequence>
<protein>
    <recommendedName>
        <fullName evidence="5">GPN-loop GTPase 2</fullName>
    </recommendedName>
</protein>
<organism evidence="6 7">
    <name type="scientific">Micromonas commoda (strain RCC299 / NOUM17 / CCMP2709)</name>
    <name type="common">Picoplanktonic green alga</name>
    <dbReference type="NCBI Taxonomy" id="296587"/>
    <lineage>
        <taxon>Eukaryota</taxon>
        <taxon>Viridiplantae</taxon>
        <taxon>Chlorophyta</taxon>
        <taxon>Mamiellophyceae</taxon>
        <taxon>Mamiellales</taxon>
        <taxon>Mamiellaceae</taxon>
        <taxon>Micromonas</taxon>
    </lineage>
</organism>
<dbReference type="GO" id="GO:0005737">
    <property type="term" value="C:cytoplasm"/>
    <property type="evidence" value="ECO:0007669"/>
    <property type="project" value="TreeGrafter"/>
</dbReference>
<dbReference type="Gene3D" id="3.40.50.300">
    <property type="entry name" value="P-loop containing nucleotide triphosphate hydrolases"/>
    <property type="match status" value="1"/>
</dbReference>
<dbReference type="CDD" id="cd17871">
    <property type="entry name" value="GPN2"/>
    <property type="match status" value="1"/>
</dbReference>
<dbReference type="eggNOG" id="KOG1533">
    <property type="taxonomic scope" value="Eukaryota"/>
</dbReference>
<dbReference type="GO" id="GO:0005525">
    <property type="term" value="F:GTP binding"/>
    <property type="evidence" value="ECO:0007669"/>
    <property type="project" value="UniProtKB-KW"/>
</dbReference>
<dbReference type="GeneID" id="8241527"/>
<dbReference type="FunCoup" id="C1E0P4">
    <property type="interactions" value="1970"/>
</dbReference>
<dbReference type="InterPro" id="IPR027417">
    <property type="entry name" value="P-loop_NTPase"/>
</dbReference>
<dbReference type="InParanoid" id="C1E0P4"/>
<dbReference type="PANTHER" id="PTHR21231:SF3">
    <property type="entry name" value="GPN-LOOP GTPASE 2"/>
    <property type="match status" value="1"/>
</dbReference>
<dbReference type="OMA" id="HHIAANC"/>
<reference evidence="6 7" key="1">
    <citation type="journal article" date="2009" name="Science">
        <title>Green evolution and dynamic adaptations revealed by genomes of the marine picoeukaryotes Micromonas.</title>
        <authorList>
            <person name="Worden A.Z."/>
            <person name="Lee J.H."/>
            <person name="Mock T."/>
            <person name="Rouze P."/>
            <person name="Simmons M.P."/>
            <person name="Aerts A.L."/>
            <person name="Allen A.E."/>
            <person name="Cuvelier M.L."/>
            <person name="Derelle E."/>
            <person name="Everett M.V."/>
            <person name="Foulon E."/>
            <person name="Grimwood J."/>
            <person name="Gundlach H."/>
            <person name="Henrissat B."/>
            <person name="Napoli C."/>
            <person name="McDonald S.M."/>
            <person name="Parker M.S."/>
            <person name="Rombauts S."/>
            <person name="Salamov A."/>
            <person name="Von Dassow P."/>
            <person name="Badger J.H."/>
            <person name="Coutinho P.M."/>
            <person name="Demir E."/>
            <person name="Dubchak I."/>
            <person name="Gentemann C."/>
            <person name="Eikrem W."/>
            <person name="Gready J.E."/>
            <person name="John U."/>
            <person name="Lanier W."/>
            <person name="Lindquist E.A."/>
            <person name="Lucas S."/>
            <person name="Mayer K.F."/>
            <person name="Moreau H."/>
            <person name="Not F."/>
            <person name="Otillar R."/>
            <person name="Panaud O."/>
            <person name="Pangilinan J."/>
            <person name="Paulsen I."/>
            <person name="Piegu B."/>
            <person name="Poliakov A."/>
            <person name="Robbens S."/>
            <person name="Schmutz J."/>
            <person name="Toulza E."/>
            <person name="Wyss T."/>
            <person name="Zelensky A."/>
            <person name="Zhou K."/>
            <person name="Armbrust E.V."/>
            <person name="Bhattacharya D."/>
            <person name="Goodenough U.W."/>
            <person name="Van de Peer Y."/>
            <person name="Grigoriev I.V."/>
        </authorList>
    </citation>
    <scope>NUCLEOTIDE SEQUENCE [LARGE SCALE GENOMIC DNA]</scope>
    <source>
        <strain evidence="7">RCC299 / NOUM17</strain>
    </source>
</reference>
<dbReference type="AlphaFoldDB" id="C1E0P4"/>
<evidence type="ECO:0000256" key="2">
    <source>
        <dbReference type="ARBA" id="ARBA00022741"/>
    </source>
</evidence>
<accession>C1E0P4</accession>
<dbReference type="EMBL" id="CP001324">
    <property type="protein sequence ID" value="ACO62037.1"/>
    <property type="molecule type" value="Genomic_DNA"/>
</dbReference>
<evidence type="ECO:0000313" key="7">
    <source>
        <dbReference type="Proteomes" id="UP000002009"/>
    </source>
</evidence>
<comment type="subunit">
    <text evidence="5">Binds to RNA polymerase II (RNAPII).</text>
</comment>
<dbReference type="Proteomes" id="UP000002009">
    <property type="component" value="Chromosome 3"/>
</dbReference>
<dbReference type="PANTHER" id="PTHR21231">
    <property type="entry name" value="XPA-BINDING PROTEIN 1-RELATED"/>
    <property type="match status" value="1"/>
</dbReference>
<evidence type="ECO:0000256" key="3">
    <source>
        <dbReference type="ARBA" id="ARBA00022801"/>
    </source>
</evidence>
<keyword evidence="2 5" id="KW-0547">Nucleotide-binding</keyword>
<evidence type="ECO:0000256" key="1">
    <source>
        <dbReference type="ARBA" id="ARBA00005290"/>
    </source>
</evidence>
<dbReference type="FunFam" id="3.40.50.300:FF:000338">
    <property type="entry name" value="GPN-loop GTPase 2"/>
    <property type="match status" value="1"/>
</dbReference>
<dbReference type="STRING" id="296587.C1E0P4"/>
<comment type="similarity">
    <text evidence="1 5">Belongs to the GPN-loop GTPase family.</text>
</comment>
<dbReference type="OrthoDB" id="5839at2759"/>
<evidence type="ECO:0000256" key="5">
    <source>
        <dbReference type="RuleBase" id="RU365059"/>
    </source>
</evidence>
<dbReference type="SUPFAM" id="SSF52540">
    <property type="entry name" value="P-loop containing nucleoside triphosphate hydrolases"/>
    <property type="match status" value="1"/>
</dbReference>
<gene>
    <name evidence="6" type="ORF">MICPUN_107849</name>
</gene>
<dbReference type="RefSeq" id="XP_002500779.1">
    <property type="nucleotide sequence ID" value="XM_002500733.1"/>
</dbReference>
<proteinExistence type="inferred from homology"/>
<keyword evidence="3 5" id="KW-0378">Hydrolase</keyword>
<dbReference type="InterPro" id="IPR030231">
    <property type="entry name" value="Gpn2"/>
</dbReference>
<keyword evidence="7" id="KW-1185">Reference proteome</keyword>
<evidence type="ECO:0000256" key="4">
    <source>
        <dbReference type="ARBA" id="ARBA00023134"/>
    </source>
</evidence>
<evidence type="ECO:0000313" key="6">
    <source>
        <dbReference type="EMBL" id="ACO62037.1"/>
    </source>
</evidence>
<name>C1E0P4_MICCC</name>